<dbReference type="PROSITE" id="PS50850">
    <property type="entry name" value="MFS"/>
    <property type="match status" value="1"/>
</dbReference>
<dbReference type="InterPro" id="IPR020846">
    <property type="entry name" value="MFS_dom"/>
</dbReference>
<feature type="transmembrane region" description="Helical" evidence="7">
    <location>
        <begin position="12"/>
        <end position="31"/>
    </location>
</feature>
<keyword evidence="10" id="KW-1185">Reference proteome</keyword>
<feature type="transmembrane region" description="Helical" evidence="7">
    <location>
        <begin position="291"/>
        <end position="312"/>
    </location>
</feature>
<protein>
    <submittedName>
        <fullName evidence="9">Transmembrane secretion effector</fullName>
    </submittedName>
</protein>
<accession>A0A1M5D0J5</accession>
<keyword evidence="6 7" id="KW-0472">Membrane</keyword>
<dbReference type="GO" id="GO:0022857">
    <property type="term" value="F:transmembrane transporter activity"/>
    <property type="evidence" value="ECO:0007669"/>
    <property type="project" value="InterPro"/>
</dbReference>
<evidence type="ECO:0000313" key="10">
    <source>
        <dbReference type="Proteomes" id="UP000184144"/>
    </source>
</evidence>
<feature type="transmembrane region" description="Helical" evidence="7">
    <location>
        <begin position="392"/>
        <end position="410"/>
    </location>
</feature>
<reference evidence="10" key="1">
    <citation type="submission" date="2016-11" db="EMBL/GenBank/DDBJ databases">
        <authorList>
            <person name="Varghese N."/>
            <person name="Submissions S."/>
        </authorList>
    </citation>
    <scope>NUCLEOTIDE SEQUENCE [LARGE SCALE GENOMIC DNA]</scope>
    <source>
        <strain evidence="10">DSM 100566</strain>
    </source>
</reference>
<dbReference type="EMBL" id="FQUV01000008">
    <property type="protein sequence ID" value="SHF60518.1"/>
    <property type="molecule type" value="Genomic_DNA"/>
</dbReference>
<comment type="subcellular location">
    <subcellularLocation>
        <location evidence="1">Cell membrane</location>
        <topology evidence="1">Multi-pass membrane protein</topology>
    </subcellularLocation>
</comment>
<dbReference type="Gene3D" id="1.20.1250.20">
    <property type="entry name" value="MFS general substrate transporter like domains"/>
    <property type="match status" value="1"/>
</dbReference>
<dbReference type="Pfam" id="PF05977">
    <property type="entry name" value="MFS_3"/>
    <property type="match status" value="1"/>
</dbReference>
<dbReference type="RefSeq" id="WP_073145602.1">
    <property type="nucleotide sequence ID" value="NZ_FQUV01000008.1"/>
</dbReference>
<dbReference type="InterPro" id="IPR010290">
    <property type="entry name" value="TM_effector"/>
</dbReference>
<keyword evidence="4 7" id="KW-0812">Transmembrane</keyword>
<evidence type="ECO:0000256" key="7">
    <source>
        <dbReference type="SAM" id="Phobius"/>
    </source>
</evidence>
<feature type="transmembrane region" description="Helical" evidence="7">
    <location>
        <begin position="81"/>
        <end position="100"/>
    </location>
</feature>
<feature type="transmembrane region" description="Helical" evidence="7">
    <location>
        <begin position="106"/>
        <end position="124"/>
    </location>
</feature>
<feature type="transmembrane region" description="Helical" evidence="7">
    <location>
        <begin position="43"/>
        <end position="61"/>
    </location>
</feature>
<evidence type="ECO:0000256" key="5">
    <source>
        <dbReference type="ARBA" id="ARBA00022989"/>
    </source>
</evidence>
<dbReference type="GO" id="GO:0005886">
    <property type="term" value="C:plasma membrane"/>
    <property type="evidence" value="ECO:0007669"/>
    <property type="project" value="UniProtKB-SubCell"/>
</dbReference>
<evidence type="ECO:0000313" key="9">
    <source>
        <dbReference type="EMBL" id="SHF60518.1"/>
    </source>
</evidence>
<organism evidence="9 10">
    <name type="scientific">Litoreibacter ascidiaceicola</name>
    <dbReference type="NCBI Taxonomy" id="1486859"/>
    <lineage>
        <taxon>Bacteria</taxon>
        <taxon>Pseudomonadati</taxon>
        <taxon>Pseudomonadota</taxon>
        <taxon>Alphaproteobacteria</taxon>
        <taxon>Rhodobacterales</taxon>
        <taxon>Roseobacteraceae</taxon>
        <taxon>Litoreibacter</taxon>
    </lineage>
</organism>
<dbReference type="OrthoDB" id="145388at2"/>
<feature type="domain" description="Major facilitator superfamily (MFS) profile" evidence="8">
    <location>
        <begin position="1"/>
        <end position="415"/>
    </location>
</feature>
<dbReference type="SUPFAM" id="SSF103473">
    <property type="entry name" value="MFS general substrate transporter"/>
    <property type="match status" value="1"/>
</dbReference>
<dbReference type="STRING" id="1486859.SAMN05444273_10842"/>
<evidence type="ECO:0000256" key="4">
    <source>
        <dbReference type="ARBA" id="ARBA00022692"/>
    </source>
</evidence>
<keyword evidence="3" id="KW-1003">Cell membrane</keyword>
<feature type="transmembrane region" description="Helical" evidence="7">
    <location>
        <begin position="360"/>
        <end position="380"/>
    </location>
</feature>
<evidence type="ECO:0000256" key="3">
    <source>
        <dbReference type="ARBA" id="ARBA00022475"/>
    </source>
</evidence>
<keyword evidence="5 7" id="KW-1133">Transmembrane helix</keyword>
<name>A0A1M5D0J5_9RHOB</name>
<proteinExistence type="predicted"/>
<dbReference type="Proteomes" id="UP000184144">
    <property type="component" value="Unassembled WGS sequence"/>
</dbReference>
<feature type="transmembrane region" description="Helical" evidence="7">
    <location>
        <begin position="189"/>
        <end position="208"/>
    </location>
</feature>
<keyword evidence="2" id="KW-0813">Transport</keyword>
<evidence type="ECO:0000256" key="2">
    <source>
        <dbReference type="ARBA" id="ARBA00022448"/>
    </source>
</evidence>
<feature type="transmembrane region" description="Helical" evidence="7">
    <location>
        <begin position="318"/>
        <end position="339"/>
    </location>
</feature>
<dbReference type="AlphaFoldDB" id="A0A1M5D0J5"/>
<feature type="transmembrane region" description="Helical" evidence="7">
    <location>
        <begin position="266"/>
        <end position="284"/>
    </location>
</feature>
<sequence length="418" mass="44658">MSLIATNRNFRLLFSATAVSNLGDGISALAFPWLATLITRDPFLISAVAAATRLPWLLFSLPAGVITDRMNRQRLMVGADILRMVLTMGVIGLILSAPTLPLYDGAVQMTSLITGLCAAAFLLGSAEVLRDNAAQTALPSVVEKCDLERANGQLWSVEQIMGQFVGPPVAGLLIALAVPAPFLLDAATFGIAAFLVWQIAMLPYVRVQQASGFWLQMREGVVWMLGQPLILRLALMLGVLNFVIMMSATMLVLLSQEIMGLDAAGHGLLLTAGAAGGVLGGMFGPKLVSRFGAQICVFGALILFPIPFILLTVTSNPWLAGLALFLEMFSGIVWNVVTVSLRQRIIPDALLGRVNSIYRFFGWGSIPLGALFAGLLVSSLESSLGRETALRVPYVFGAIVCVGLALYGMLRLRLPKAL</sequence>
<evidence type="ECO:0000259" key="8">
    <source>
        <dbReference type="PROSITE" id="PS50850"/>
    </source>
</evidence>
<dbReference type="InterPro" id="IPR036259">
    <property type="entry name" value="MFS_trans_sf"/>
</dbReference>
<evidence type="ECO:0000256" key="1">
    <source>
        <dbReference type="ARBA" id="ARBA00004651"/>
    </source>
</evidence>
<dbReference type="PANTHER" id="PTHR23513">
    <property type="entry name" value="INTEGRAL MEMBRANE EFFLUX PROTEIN-RELATED"/>
    <property type="match status" value="1"/>
</dbReference>
<feature type="transmembrane region" description="Helical" evidence="7">
    <location>
        <begin position="164"/>
        <end position="183"/>
    </location>
</feature>
<evidence type="ECO:0000256" key="6">
    <source>
        <dbReference type="ARBA" id="ARBA00023136"/>
    </source>
</evidence>
<dbReference type="CDD" id="cd06173">
    <property type="entry name" value="MFS_MefA_like"/>
    <property type="match status" value="1"/>
</dbReference>
<dbReference type="PANTHER" id="PTHR23513:SF11">
    <property type="entry name" value="STAPHYLOFERRIN A TRANSPORTER"/>
    <property type="match status" value="1"/>
</dbReference>
<feature type="transmembrane region" description="Helical" evidence="7">
    <location>
        <begin position="229"/>
        <end position="254"/>
    </location>
</feature>
<gene>
    <name evidence="9" type="ORF">SAMN05444273_10842</name>
</gene>